<evidence type="ECO:0000256" key="1">
    <source>
        <dbReference type="ARBA" id="ARBA00002724"/>
    </source>
</evidence>
<evidence type="ECO:0000256" key="7">
    <source>
        <dbReference type="ARBA" id="ARBA00022603"/>
    </source>
</evidence>
<gene>
    <name evidence="16" type="ORF">HKN21_02660</name>
</gene>
<comment type="caution">
    <text evidence="16">The sequence shown here is derived from an EMBL/GenBank/DDBJ whole genome shotgun (WGS) entry which is preliminary data.</text>
</comment>
<dbReference type="InterPro" id="IPR029063">
    <property type="entry name" value="SAM-dependent_MTases_sf"/>
</dbReference>
<evidence type="ECO:0000256" key="3">
    <source>
        <dbReference type="ARBA" id="ARBA00007494"/>
    </source>
</evidence>
<dbReference type="InterPro" id="IPR018314">
    <property type="entry name" value="RsmB/NOL1/NOP2-like_CS"/>
</dbReference>
<dbReference type="PRINTS" id="PR02008">
    <property type="entry name" value="RCMTFAMILY"/>
</dbReference>
<comment type="function">
    <text evidence="1">Specifically methylates the cytosine at position 967 (m5C967) of 16S rRNA.</text>
</comment>
<feature type="binding site" evidence="14">
    <location>
        <position position="142"/>
    </location>
    <ligand>
        <name>S-adenosyl-L-methionine</name>
        <dbReference type="ChEBI" id="CHEBI:59789"/>
    </ligand>
</feature>
<organism evidence="16 17">
    <name type="scientific">Eiseniibacteriota bacterium</name>
    <dbReference type="NCBI Taxonomy" id="2212470"/>
    <lineage>
        <taxon>Bacteria</taxon>
        <taxon>Candidatus Eiseniibacteriota</taxon>
    </lineage>
</organism>
<evidence type="ECO:0000313" key="16">
    <source>
        <dbReference type="EMBL" id="NNF05641.1"/>
    </source>
</evidence>
<comment type="subcellular location">
    <subcellularLocation>
        <location evidence="2">Cytoplasm</location>
    </subcellularLocation>
</comment>
<dbReference type="PROSITE" id="PS01153">
    <property type="entry name" value="NOL1_NOP2_SUN"/>
    <property type="match status" value="1"/>
</dbReference>
<evidence type="ECO:0000256" key="5">
    <source>
        <dbReference type="ARBA" id="ARBA00022490"/>
    </source>
</evidence>
<dbReference type="GO" id="GO:0006364">
    <property type="term" value="P:rRNA processing"/>
    <property type="evidence" value="ECO:0007669"/>
    <property type="project" value="UniProtKB-KW"/>
</dbReference>
<dbReference type="Proteomes" id="UP000547674">
    <property type="component" value="Unassembled WGS sequence"/>
</dbReference>
<dbReference type="InterPro" id="IPR023267">
    <property type="entry name" value="RCMT"/>
</dbReference>
<keyword evidence="7 14" id="KW-0489">Methyltransferase</keyword>
<dbReference type="PANTHER" id="PTHR22807">
    <property type="entry name" value="NOP2 YEAST -RELATED NOL1/NOP2/FMU SUN DOMAIN-CONTAINING"/>
    <property type="match status" value="1"/>
</dbReference>
<evidence type="ECO:0000256" key="2">
    <source>
        <dbReference type="ARBA" id="ARBA00004496"/>
    </source>
</evidence>
<feature type="binding site" evidence="14">
    <location>
        <position position="126"/>
    </location>
    <ligand>
        <name>S-adenosyl-L-methionine</name>
        <dbReference type="ChEBI" id="CHEBI:59789"/>
    </ligand>
</feature>
<keyword evidence="9 14" id="KW-0949">S-adenosyl-L-methionine</keyword>
<dbReference type="GO" id="GO:0005737">
    <property type="term" value="C:cytoplasm"/>
    <property type="evidence" value="ECO:0007669"/>
    <property type="project" value="UniProtKB-SubCell"/>
</dbReference>
<keyword evidence="5" id="KW-0963">Cytoplasm</keyword>
<dbReference type="GO" id="GO:0003723">
    <property type="term" value="F:RNA binding"/>
    <property type="evidence" value="ECO:0007669"/>
    <property type="project" value="UniProtKB-UniRule"/>
</dbReference>
<evidence type="ECO:0000256" key="8">
    <source>
        <dbReference type="ARBA" id="ARBA00022679"/>
    </source>
</evidence>
<sequence length="255" mass="27684">AGKTDREILRQALADNNVETVAGEHSKLALRVKGNIVLKGISEFEIGHFFVQDESETLVVELLDPQPGETILDLCAAPGGKTCHIQEARGSEGHVIAVDVQAKRLSRINENLERMQLKNVSVVGADGIDLALAEKVDRVLVDAPCSGLGVLARRADARWRKTPESVRALVPLQQKLLQAAAKHVKPGGVLVYSVCSFEPEEGIEQVKAFLAQDSSFILEDAGQWLPETVVTDGYLTMLPHRHGTDGAFAARLKKQ</sequence>
<reference evidence="16 17" key="1">
    <citation type="submission" date="2020-03" db="EMBL/GenBank/DDBJ databases">
        <title>Metabolic flexibility allows generalist bacteria to become dominant in a frequently disturbed ecosystem.</title>
        <authorList>
            <person name="Chen Y.-J."/>
            <person name="Leung P.M."/>
            <person name="Bay S.K."/>
            <person name="Hugenholtz P."/>
            <person name="Kessler A.J."/>
            <person name="Shelley G."/>
            <person name="Waite D.W."/>
            <person name="Cook P.L."/>
            <person name="Greening C."/>
        </authorList>
    </citation>
    <scope>NUCLEOTIDE SEQUENCE [LARGE SCALE GENOMIC DNA]</scope>
    <source>
        <strain evidence="16">SS_bin_28</strain>
    </source>
</reference>
<evidence type="ECO:0000256" key="12">
    <source>
        <dbReference type="ARBA" id="ARBA00031088"/>
    </source>
</evidence>
<evidence type="ECO:0000256" key="11">
    <source>
        <dbReference type="ARBA" id="ARBA00030399"/>
    </source>
</evidence>
<evidence type="ECO:0000256" key="4">
    <source>
        <dbReference type="ARBA" id="ARBA00012140"/>
    </source>
</evidence>
<evidence type="ECO:0000259" key="15">
    <source>
        <dbReference type="PROSITE" id="PS51686"/>
    </source>
</evidence>
<feature type="domain" description="SAM-dependent MTase RsmB/NOP-type" evidence="15">
    <location>
        <begin position="1"/>
        <end position="255"/>
    </location>
</feature>
<dbReference type="PROSITE" id="PS51686">
    <property type="entry name" value="SAM_MT_RSMB_NOP"/>
    <property type="match status" value="1"/>
</dbReference>
<dbReference type="InterPro" id="IPR001678">
    <property type="entry name" value="MeTrfase_RsmB-F_NOP2_dom"/>
</dbReference>
<feature type="non-terminal residue" evidence="16">
    <location>
        <position position="1"/>
    </location>
</feature>
<protein>
    <recommendedName>
        <fullName evidence="4">16S rRNA (cytosine(967)-C(5))-methyltransferase</fullName>
        <ecNumber evidence="4">2.1.1.176</ecNumber>
    </recommendedName>
    <alternativeName>
        <fullName evidence="11">16S rRNA m5C967 methyltransferase</fullName>
    </alternativeName>
    <alternativeName>
        <fullName evidence="12">rRNA (cytosine-C(5)-)-methyltransferase RsmB</fullName>
    </alternativeName>
</protein>
<accession>A0A7Y2E5N0</accession>
<comment type="similarity">
    <text evidence="3 14">Belongs to the class I-like SAM-binding methyltransferase superfamily. RsmB/NOP family.</text>
</comment>
<name>A0A7Y2E5N0_UNCEI</name>
<keyword evidence="10 14" id="KW-0694">RNA-binding</keyword>
<feature type="binding site" evidence="14">
    <location>
        <position position="99"/>
    </location>
    <ligand>
        <name>S-adenosyl-L-methionine</name>
        <dbReference type="ChEBI" id="CHEBI:59789"/>
    </ligand>
</feature>
<dbReference type="AlphaFoldDB" id="A0A7Y2E5N0"/>
<feature type="active site" description="Nucleophile" evidence="14">
    <location>
        <position position="195"/>
    </location>
</feature>
<comment type="catalytic activity">
    <reaction evidence="13">
        <text>cytidine(967) in 16S rRNA + S-adenosyl-L-methionine = 5-methylcytidine(967) in 16S rRNA + S-adenosyl-L-homocysteine + H(+)</text>
        <dbReference type="Rhea" id="RHEA:42748"/>
        <dbReference type="Rhea" id="RHEA-COMP:10219"/>
        <dbReference type="Rhea" id="RHEA-COMP:10220"/>
        <dbReference type="ChEBI" id="CHEBI:15378"/>
        <dbReference type="ChEBI" id="CHEBI:57856"/>
        <dbReference type="ChEBI" id="CHEBI:59789"/>
        <dbReference type="ChEBI" id="CHEBI:74483"/>
        <dbReference type="ChEBI" id="CHEBI:82748"/>
        <dbReference type="EC" id="2.1.1.176"/>
    </reaction>
</comment>
<dbReference type="GO" id="GO:0008173">
    <property type="term" value="F:RNA methyltransferase activity"/>
    <property type="evidence" value="ECO:0007669"/>
    <property type="project" value="InterPro"/>
</dbReference>
<keyword evidence="8 14" id="KW-0808">Transferase</keyword>
<evidence type="ECO:0000256" key="6">
    <source>
        <dbReference type="ARBA" id="ARBA00022552"/>
    </source>
</evidence>
<evidence type="ECO:0000256" key="10">
    <source>
        <dbReference type="ARBA" id="ARBA00022884"/>
    </source>
</evidence>
<dbReference type="CDD" id="cd02440">
    <property type="entry name" value="AdoMet_MTases"/>
    <property type="match status" value="1"/>
</dbReference>
<dbReference type="InterPro" id="IPR049560">
    <property type="entry name" value="MeTrfase_RsmB-F_NOP2_cat"/>
</dbReference>
<dbReference type="FunFam" id="3.40.50.150:FF:000022">
    <property type="entry name" value="Ribosomal RNA small subunit methyltransferase B"/>
    <property type="match status" value="1"/>
</dbReference>
<dbReference type="Gene3D" id="3.40.50.150">
    <property type="entry name" value="Vaccinia Virus protein VP39"/>
    <property type="match status" value="1"/>
</dbReference>
<dbReference type="GO" id="GO:0001510">
    <property type="term" value="P:RNA methylation"/>
    <property type="evidence" value="ECO:0007669"/>
    <property type="project" value="InterPro"/>
</dbReference>
<evidence type="ECO:0000256" key="9">
    <source>
        <dbReference type="ARBA" id="ARBA00022691"/>
    </source>
</evidence>
<keyword evidence="6" id="KW-0698">rRNA processing</keyword>
<evidence type="ECO:0000313" key="17">
    <source>
        <dbReference type="Proteomes" id="UP000547674"/>
    </source>
</evidence>
<feature type="binding site" evidence="14">
    <location>
        <begin position="75"/>
        <end position="81"/>
    </location>
    <ligand>
        <name>S-adenosyl-L-methionine</name>
        <dbReference type="ChEBI" id="CHEBI:59789"/>
    </ligand>
</feature>
<dbReference type="EMBL" id="JABDJR010000094">
    <property type="protein sequence ID" value="NNF05641.1"/>
    <property type="molecule type" value="Genomic_DNA"/>
</dbReference>
<dbReference type="PANTHER" id="PTHR22807:SF61">
    <property type="entry name" value="NOL1_NOP2_SUN FAMILY PROTEIN _ ANTITERMINATION NUSB DOMAIN-CONTAINING PROTEIN"/>
    <property type="match status" value="1"/>
</dbReference>
<proteinExistence type="inferred from homology"/>
<dbReference type="EC" id="2.1.1.176" evidence="4"/>
<dbReference type="Pfam" id="PF01189">
    <property type="entry name" value="Methyltr_RsmB-F"/>
    <property type="match status" value="1"/>
</dbReference>
<evidence type="ECO:0000256" key="14">
    <source>
        <dbReference type="PROSITE-ProRule" id="PRU01023"/>
    </source>
</evidence>
<evidence type="ECO:0000256" key="13">
    <source>
        <dbReference type="ARBA" id="ARBA00047283"/>
    </source>
</evidence>
<dbReference type="SUPFAM" id="SSF53335">
    <property type="entry name" value="S-adenosyl-L-methionine-dependent methyltransferases"/>
    <property type="match status" value="1"/>
</dbReference>